<dbReference type="OrthoDB" id="1585145at2759"/>
<evidence type="ECO:0000313" key="5">
    <source>
        <dbReference type="EMBL" id="PON68935.1"/>
    </source>
</evidence>
<keyword evidence="2" id="KW-0677">Repeat</keyword>
<dbReference type="AlphaFoldDB" id="A0A2P5D6L5"/>
<accession>A0A2P5D6L5</accession>
<gene>
    <name evidence="5" type="ORF">PanWU01x14_092520</name>
</gene>
<reference evidence="6" key="1">
    <citation type="submission" date="2016-06" db="EMBL/GenBank/DDBJ databases">
        <title>Parallel loss of symbiosis genes in relatives of nitrogen-fixing non-legume Parasponia.</title>
        <authorList>
            <person name="Van Velzen R."/>
            <person name="Holmer R."/>
            <person name="Bu F."/>
            <person name="Rutten L."/>
            <person name="Van Zeijl A."/>
            <person name="Liu W."/>
            <person name="Santuari L."/>
            <person name="Cao Q."/>
            <person name="Sharma T."/>
            <person name="Shen D."/>
            <person name="Roswanjaya Y."/>
            <person name="Wardhani T."/>
            <person name="Kalhor M.S."/>
            <person name="Jansen J."/>
            <person name="Van den Hoogen J."/>
            <person name="Gungor B."/>
            <person name="Hartog M."/>
            <person name="Hontelez J."/>
            <person name="Verver J."/>
            <person name="Yang W.-C."/>
            <person name="Schijlen E."/>
            <person name="Repin R."/>
            <person name="Schilthuizen M."/>
            <person name="Schranz E."/>
            <person name="Heidstra R."/>
            <person name="Miyata K."/>
            <person name="Fedorova E."/>
            <person name="Kohlen W."/>
            <person name="Bisseling T."/>
            <person name="Smit S."/>
            <person name="Geurts R."/>
        </authorList>
    </citation>
    <scope>NUCLEOTIDE SEQUENCE [LARGE SCALE GENOMIC DNA]</scope>
    <source>
        <strain evidence="6">cv. WU1-14</strain>
    </source>
</reference>
<name>A0A2P5D6L5_PARAD</name>
<dbReference type="GO" id="GO:0003729">
    <property type="term" value="F:mRNA binding"/>
    <property type="evidence" value="ECO:0007669"/>
    <property type="project" value="TreeGrafter"/>
</dbReference>
<dbReference type="InterPro" id="IPR011990">
    <property type="entry name" value="TPR-like_helical_dom_sf"/>
</dbReference>
<comment type="similarity">
    <text evidence="1">Belongs to the PPR family. P subfamily.</text>
</comment>
<dbReference type="Pfam" id="PF13041">
    <property type="entry name" value="PPR_2"/>
    <property type="match status" value="1"/>
</dbReference>
<dbReference type="PANTHER" id="PTHR47938:SF9">
    <property type="entry name" value="OS10G0422300 PROTEIN"/>
    <property type="match status" value="1"/>
</dbReference>
<dbReference type="Pfam" id="PF01535">
    <property type="entry name" value="PPR"/>
    <property type="match status" value="1"/>
</dbReference>
<feature type="region of interest" description="Disordered" evidence="4">
    <location>
        <begin position="476"/>
        <end position="498"/>
    </location>
</feature>
<dbReference type="InterPro" id="IPR002885">
    <property type="entry name" value="PPR_rpt"/>
</dbReference>
<evidence type="ECO:0000256" key="4">
    <source>
        <dbReference type="SAM" id="MobiDB-lite"/>
    </source>
</evidence>
<proteinExistence type="inferred from homology"/>
<dbReference type="Pfam" id="PF13812">
    <property type="entry name" value="PPR_3"/>
    <property type="match status" value="1"/>
</dbReference>
<dbReference type="GO" id="GO:0005739">
    <property type="term" value="C:mitochondrion"/>
    <property type="evidence" value="ECO:0007669"/>
    <property type="project" value="TreeGrafter"/>
</dbReference>
<dbReference type="PANTHER" id="PTHR47938">
    <property type="entry name" value="RESPIRATORY COMPLEX I CHAPERONE (CIA84), PUTATIVE (AFU_ORTHOLOGUE AFUA_2G06020)-RELATED"/>
    <property type="match status" value="1"/>
</dbReference>
<sequence>MYVVPKSKWQLFLLRNFTAQNSLRFLCFQGSTTALTASASPELRELSAVVSRTVGGLEDLESSLNDFKASLTSSLVTQVIDSCKTEAPTRRLLRFFLWSHKNLKCNLEDKDYNHAIRVFAGKKDHTALGILISDLKKEGRELESQTYATVAETLVKLGREDEALGIFKNLEKYKCPQDSFTVTAIVNALCARGHAKRAEGVVWHHKDKICGVEQSIYRSLLYGWSEQENVKEARRIIKEMKSAGIMPYLFCYNTFLRCLCERNLKRNPSGLVPEALNVMMEMRSHKVVATSVSYNILLSCLGRARRVKESCQILERMKKTGCSPDWMSYYLVIRVLYLTMRFGTGNKLVDEMIGKGLMPMCKFYYDLIGVLCAVERPYYALELFERMKRSSLGGYGPVYDVLIPKLCRGGDFEMGRELWDEAMNMGVDLCCSSDVLDPSITEVFKPTRKEEKISLVESSSAKFKFKERAKKNVRKVYKKKKKKKKKINNKKKKISGAA</sequence>
<dbReference type="NCBIfam" id="TIGR00756">
    <property type="entry name" value="PPR"/>
    <property type="match status" value="2"/>
</dbReference>
<feature type="repeat" description="PPR" evidence="3">
    <location>
        <begin position="290"/>
        <end position="324"/>
    </location>
</feature>
<keyword evidence="6" id="KW-1185">Reference proteome</keyword>
<comment type="caution">
    <text evidence="5">The sequence shown here is derived from an EMBL/GenBank/DDBJ whole genome shotgun (WGS) entry which is preliminary data.</text>
</comment>
<evidence type="ECO:0000256" key="1">
    <source>
        <dbReference type="ARBA" id="ARBA00007626"/>
    </source>
</evidence>
<organism evidence="5 6">
    <name type="scientific">Parasponia andersonii</name>
    <name type="common">Sponia andersonii</name>
    <dbReference type="NCBI Taxonomy" id="3476"/>
    <lineage>
        <taxon>Eukaryota</taxon>
        <taxon>Viridiplantae</taxon>
        <taxon>Streptophyta</taxon>
        <taxon>Embryophyta</taxon>
        <taxon>Tracheophyta</taxon>
        <taxon>Spermatophyta</taxon>
        <taxon>Magnoliopsida</taxon>
        <taxon>eudicotyledons</taxon>
        <taxon>Gunneridae</taxon>
        <taxon>Pentapetalae</taxon>
        <taxon>rosids</taxon>
        <taxon>fabids</taxon>
        <taxon>Rosales</taxon>
        <taxon>Cannabaceae</taxon>
        <taxon>Parasponia</taxon>
    </lineage>
</organism>
<dbReference type="STRING" id="3476.A0A2P5D6L5"/>
<evidence type="ECO:0000313" key="6">
    <source>
        <dbReference type="Proteomes" id="UP000237105"/>
    </source>
</evidence>
<evidence type="ECO:0000256" key="3">
    <source>
        <dbReference type="PROSITE-ProRule" id="PRU00708"/>
    </source>
</evidence>
<dbReference type="EMBL" id="JXTB01000059">
    <property type="protein sequence ID" value="PON68935.1"/>
    <property type="molecule type" value="Genomic_DNA"/>
</dbReference>
<evidence type="ECO:0000256" key="2">
    <source>
        <dbReference type="ARBA" id="ARBA00022737"/>
    </source>
</evidence>
<feature type="repeat" description="PPR" evidence="3">
    <location>
        <begin position="213"/>
        <end position="247"/>
    </location>
</feature>
<dbReference type="Gene3D" id="1.25.40.10">
    <property type="entry name" value="Tetratricopeptide repeat domain"/>
    <property type="match status" value="3"/>
</dbReference>
<protein>
    <submittedName>
        <fullName evidence="5">Pentatricopeptide repeat</fullName>
    </submittedName>
</protein>
<dbReference type="PROSITE" id="PS51375">
    <property type="entry name" value="PPR"/>
    <property type="match status" value="2"/>
</dbReference>
<dbReference type="FunFam" id="1.25.40.10:FF:000910">
    <property type="entry name" value="Pentatricopeptide repeat-containing protein At5g14080"/>
    <property type="match status" value="1"/>
</dbReference>
<dbReference type="Proteomes" id="UP000237105">
    <property type="component" value="Unassembled WGS sequence"/>
</dbReference>